<reference evidence="2 3" key="1">
    <citation type="journal article" date="2015" name="Nature">
        <title>rRNA introns, odd ribosomes, and small enigmatic genomes across a large radiation of phyla.</title>
        <authorList>
            <person name="Brown C.T."/>
            <person name="Hug L.A."/>
            <person name="Thomas B.C."/>
            <person name="Sharon I."/>
            <person name="Castelle C.J."/>
            <person name="Singh A."/>
            <person name="Wilkins M.J."/>
            <person name="Williams K.H."/>
            <person name="Banfield J.F."/>
        </authorList>
    </citation>
    <scope>NUCLEOTIDE SEQUENCE [LARGE SCALE GENOMIC DNA]</scope>
</reference>
<accession>A0A0G0M8N3</accession>
<dbReference type="AlphaFoldDB" id="A0A0G0M8N3"/>
<keyword evidence="1" id="KW-0732">Signal</keyword>
<sequence>MKKILLSLFSIGVVAIVAVFATQAFFNDTETSTGNVLVAGALDLKIDNTCYYNGQACLPTGEEPEAPSTWGGSPDGVPCSCTWELKDLGQGDVFFSFRDLKPGDWEEDTISLHVDNPSWVCASAKLTKDDDNTCTEPELFDDPTCTDPGAPGNADSFDGELAENLHFVFWNDDGDNVLEEGETVIRQGEGADTLGGDWVLADSSTGQPIAAGQDVFIGKAFCFGTLGLAPRPAGNNTPVGPIANSGITCDGKPVNNASQTDLVTGDVVFTAVQARHNEQFLCEGAKPNDI</sequence>
<dbReference type="EMBL" id="LBWB01000012">
    <property type="protein sequence ID" value="KKR00499.1"/>
    <property type="molecule type" value="Genomic_DNA"/>
</dbReference>
<proteinExistence type="predicted"/>
<comment type="caution">
    <text evidence="2">The sequence shown here is derived from an EMBL/GenBank/DDBJ whole genome shotgun (WGS) entry which is preliminary data.</text>
</comment>
<evidence type="ECO:0000313" key="3">
    <source>
        <dbReference type="Proteomes" id="UP000033881"/>
    </source>
</evidence>
<evidence type="ECO:0008006" key="4">
    <source>
        <dbReference type="Google" id="ProtNLM"/>
    </source>
</evidence>
<dbReference type="Proteomes" id="UP000033881">
    <property type="component" value="Unassembled WGS sequence"/>
</dbReference>
<protein>
    <recommendedName>
        <fullName evidence="4">LTD domain-containing protein</fullName>
    </recommendedName>
</protein>
<dbReference type="STRING" id="1618574.UT24_C0012G0121"/>
<feature type="signal peptide" evidence="1">
    <location>
        <begin position="1"/>
        <end position="26"/>
    </location>
</feature>
<feature type="chain" id="PRO_5002533466" description="LTD domain-containing protein" evidence="1">
    <location>
        <begin position="27"/>
        <end position="290"/>
    </location>
</feature>
<evidence type="ECO:0000256" key="1">
    <source>
        <dbReference type="SAM" id="SignalP"/>
    </source>
</evidence>
<evidence type="ECO:0000313" key="2">
    <source>
        <dbReference type="EMBL" id="KKR00499.1"/>
    </source>
</evidence>
<name>A0A0G0M8N3_9BACT</name>
<organism evidence="2 3">
    <name type="scientific">Candidatus Woesebacteria bacterium GW2011_GWB1_39_12</name>
    <dbReference type="NCBI Taxonomy" id="1618574"/>
    <lineage>
        <taxon>Bacteria</taxon>
        <taxon>Candidatus Woeseibacteriota</taxon>
    </lineage>
</organism>
<gene>
    <name evidence="2" type="ORF">UT24_C0012G0121</name>
</gene>